<evidence type="ECO:0008006" key="3">
    <source>
        <dbReference type="Google" id="ProtNLM"/>
    </source>
</evidence>
<dbReference type="CDD" id="cd07812">
    <property type="entry name" value="SRPBCC"/>
    <property type="match status" value="1"/>
</dbReference>
<dbReference type="InterPro" id="IPR023393">
    <property type="entry name" value="START-like_dom_sf"/>
</dbReference>
<comment type="caution">
    <text evidence="1">The sequence shown here is derived from an EMBL/GenBank/DDBJ whole genome shotgun (WGS) entry which is preliminary data.</text>
</comment>
<dbReference type="InterPro" id="IPR019587">
    <property type="entry name" value="Polyketide_cyclase/dehydratase"/>
</dbReference>
<evidence type="ECO:0000313" key="2">
    <source>
        <dbReference type="Proteomes" id="UP000005143"/>
    </source>
</evidence>
<dbReference type="AlphaFoldDB" id="H0E6Z5"/>
<evidence type="ECO:0000313" key="1">
    <source>
        <dbReference type="EMBL" id="EHN10549.1"/>
    </source>
</evidence>
<dbReference type="Proteomes" id="UP000005143">
    <property type="component" value="Unassembled WGS sequence"/>
</dbReference>
<organism evidence="1 2">
    <name type="scientific">Patulibacter medicamentivorans</name>
    <dbReference type="NCBI Taxonomy" id="1097667"/>
    <lineage>
        <taxon>Bacteria</taxon>
        <taxon>Bacillati</taxon>
        <taxon>Actinomycetota</taxon>
        <taxon>Thermoleophilia</taxon>
        <taxon>Solirubrobacterales</taxon>
        <taxon>Patulibacteraceae</taxon>
        <taxon>Patulibacter</taxon>
    </lineage>
</organism>
<dbReference type="OrthoDB" id="3681637at2"/>
<dbReference type="EMBL" id="AGUD01000214">
    <property type="protein sequence ID" value="EHN10549.1"/>
    <property type="molecule type" value="Genomic_DNA"/>
</dbReference>
<proteinExistence type="predicted"/>
<dbReference type="SUPFAM" id="SSF55961">
    <property type="entry name" value="Bet v1-like"/>
    <property type="match status" value="1"/>
</dbReference>
<dbReference type="Gene3D" id="3.30.530.20">
    <property type="match status" value="1"/>
</dbReference>
<protein>
    <recommendedName>
        <fullName evidence="3">Cyclase/dehydrase</fullName>
    </recommendedName>
</protein>
<gene>
    <name evidence="1" type="ORF">PAI11_25970</name>
</gene>
<dbReference type="RefSeq" id="WP_007575805.1">
    <property type="nucleotide sequence ID" value="NZ_AGUD01000214.1"/>
</dbReference>
<dbReference type="Pfam" id="PF10604">
    <property type="entry name" value="Polyketide_cyc2"/>
    <property type="match status" value="1"/>
</dbReference>
<keyword evidence="2" id="KW-1185">Reference proteome</keyword>
<sequence>MSAVVVTAELPAPPERVWAVVMDPTQFERWVTIHKELISTDSGPPRVGFKMAQRYVIRGAPVKVKWVLEELTPPFHAHWEGKGPAGAKAHIEYHLEPHGEGTLFHYRNEFVAPMGPLGAVASRALMGGIPEREAHASLARLKDLLRD</sequence>
<accession>H0E6Z5</accession>
<name>H0E6Z5_9ACTN</name>
<reference evidence="1 2" key="1">
    <citation type="journal article" date="2013" name="Biodegradation">
        <title>Quantitative proteomic analysis of ibuprofen-degrading Patulibacter sp. strain I11.</title>
        <authorList>
            <person name="Almeida B."/>
            <person name="Kjeldal H."/>
            <person name="Lolas I."/>
            <person name="Knudsen A.D."/>
            <person name="Carvalho G."/>
            <person name="Nielsen K.L."/>
            <person name="Barreto Crespo M.T."/>
            <person name="Stensballe A."/>
            <person name="Nielsen J.L."/>
        </authorList>
    </citation>
    <scope>NUCLEOTIDE SEQUENCE [LARGE SCALE GENOMIC DNA]</scope>
    <source>
        <strain evidence="1 2">I11</strain>
    </source>
</reference>